<keyword evidence="3" id="KW-1185">Reference proteome</keyword>
<proteinExistence type="predicted"/>
<dbReference type="EMBL" id="JACRWG010000010">
    <property type="protein sequence ID" value="MBC6009405.1"/>
    <property type="molecule type" value="Genomic_DNA"/>
</dbReference>
<feature type="transmembrane region" description="Helical" evidence="1">
    <location>
        <begin position="7"/>
        <end position="28"/>
    </location>
</feature>
<evidence type="ECO:0000313" key="3">
    <source>
        <dbReference type="Proteomes" id="UP000603474"/>
    </source>
</evidence>
<gene>
    <name evidence="2" type="ORF">H8909_03955</name>
</gene>
<keyword evidence="1" id="KW-0812">Transmembrane</keyword>
<evidence type="ECO:0000313" key="2">
    <source>
        <dbReference type="EMBL" id="MBC6009405.1"/>
    </source>
</evidence>
<protein>
    <submittedName>
        <fullName evidence="2">Uncharacterized protein</fullName>
    </submittedName>
</protein>
<sequence>MKKISQLLMTLGCICILVSCALFGYSLYRQNKEIKDIQILYNQTKQLIPDSYVSSEGAYLDIDGHDIYAILQVNDIKWVISHEESLPHYKNKNIIIPESLLKQVQLLKNRDILTIHAVSGETIKYQLEVIGKVDQLSKGIPALYCKNGSSYYCINLIKV</sequence>
<keyword evidence="1" id="KW-0472">Membrane</keyword>
<dbReference type="RefSeq" id="WP_187011928.1">
    <property type="nucleotide sequence ID" value="NZ_JACRWG010000010.1"/>
</dbReference>
<reference evidence="2 3" key="1">
    <citation type="submission" date="2020-08" db="EMBL/GenBank/DDBJ databases">
        <authorList>
            <person name="Liu C."/>
            <person name="Sun Q."/>
        </authorList>
    </citation>
    <scope>NUCLEOTIDE SEQUENCE [LARGE SCALE GENOMIC DNA]</scope>
    <source>
        <strain evidence="2 3">NSJ-22</strain>
    </source>
</reference>
<dbReference type="Proteomes" id="UP000603474">
    <property type="component" value="Unassembled WGS sequence"/>
</dbReference>
<comment type="caution">
    <text evidence="2">The sequence shown here is derived from an EMBL/GenBank/DDBJ whole genome shotgun (WGS) entry which is preliminary data.</text>
</comment>
<dbReference type="PROSITE" id="PS51257">
    <property type="entry name" value="PROKAR_LIPOPROTEIN"/>
    <property type="match status" value="1"/>
</dbReference>
<name>A0ABR7K9L7_9FIRM</name>
<accession>A0ABR7K9L7</accession>
<keyword evidence="1" id="KW-1133">Transmembrane helix</keyword>
<evidence type="ECO:0000256" key="1">
    <source>
        <dbReference type="SAM" id="Phobius"/>
    </source>
</evidence>
<organism evidence="2 3">
    <name type="scientific">Catenibacterium faecis</name>
    <dbReference type="NCBI Taxonomy" id="2764323"/>
    <lineage>
        <taxon>Bacteria</taxon>
        <taxon>Bacillati</taxon>
        <taxon>Bacillota</taxon>
        <taxon>Erysipelotrichia</taxon>
        <taxon>Erysipelotrichales</taxon>
        <taxon>Coprobacillaceae</taxon>
        <taxon>Catenibacterium</taxon>
    </lineage>
</organism>